<name>A0AAN6F145_EXODE</name>
<dbReference type="AlphaFoldDB" id="A0AAN6F145"/>
<evidence type="ECO:0000313" key="4">
    <source>
        <dbReference type="Proteomes" id="UP001161757"/>
    </source>
</evidence>
<comment type="caution">
    <text evidence="3">The sequence shown here is derived from an EMBL/GenBank/DDBJ whole genome shotgun (WGS) entry which is preliminary data.</text>
</comment>
<feature type="compositionally biased region" description="Basic and acidic residues" evidence="1">
    <location>
        <begin position="37"/>
        <end position="57"/>
    </location>
</feature>
<accession>A0AAN6F145</accession>
<evidence type="ECO:0000256" key="1">
    <source>
        <dbReference type="SAM" id="MobiDB-lite"/>
    </source>
</evidence>
<reference evidence="3" key="1">
    <citation type="submission" date="2023-01" db="EMBL/GenBank/DDBJ databases">
        <title>Exophiala dermititidis isolated from Cystic Fibrosis Patient.</title>
        <authorList>
            <person name="Kurbessoian T."/>
            <person name="Crocker A."/>
            <person name="Murante D."/>
            <person name="Hogan D.A."/>
            <person name="Stajich J.E."/>
        </authorList>
    </citation>
    <scope>NUCLEOTIDE SEQUENCE</scope>
    <source>
        <strain evidence="3">Ex8</strain>
    </source>
</reference>
<feature type="region of interest" description="Disordered" evidence="1">
    <location>
        <begin position="36"/>
        <end position="87"/>
    </location>
</feature>
<keyword evidence="2" id="KW-0472">Membrane</keyword>
<gene>
    <name evidence="3" type="ORF">HRR80_002192</name>
</gene>
<sequence length="374" mass="41883">MYDAAAIAFCTVSLTILAIITLMTFWWRRYRRQNQHHSPDQDEDWHRNQHQHQEPKEIGAQAQAQRGPRICPNNRVRENGSSNSTHNPLEYHNAAAGTPEYMFDCKFNRGWSGSSSVKRFAEELEQDDAMTDFAEATDSGGYAVEVVPDNNSPSPLNANERKNVVSAAASSSSQNSAEWEEQIRIVELEATGGGCSAKYSLFDDQYIAALLEDILSSQQLSPTEFQHMSLVPAPLNIRREREPGRDKSSLRLAPRVSRGGVGVGDENRTSRNSLYPRSHPHPLRSHPVSDITISKPWLQYGEADKKITTDTLQCPRPAHHRIQADEYISQQPIPGNRYNDSIIGRYFTGTGTHGSGCASESERWTMASEATLWV</sequence>
<proteinExistence type="predicted"/>
<dbReference type="Proteomes" id="UP001161757">
    <property type="component" value="Unassembled WGS sequence"/>
</dbReference>
<feature type="region of interest" description="Disordered" evidence="1">
    <location>
        <begin position="257"/>
        <end position="288"/>
    </location>
</feature>
<organism evidence="3 4">
    <name type="scientific">Exophiala dermatitidis</name>
    <name type="common">Black yeast-like fungus</name>
    <name type="synonym">Wangiella dermatitidis</name>
    <dbReference type="NCBI Taxonomy" id="5970"/>
    <lineage>
        <taxon>Eukaryota</taxon>
        <taxon>Fungi</taxon>
        <taxon>Dikarya</taxon>
        <taxon>Ascomycota</taxon>
        <taxon>Pezizomycotina</taxon>
        <taxon>Eurotiomycetes</taxon>
        <taxon>Chaetothyriomycetidae</taxon>
        <taxon>Chaetothyriales</taxon>
        <taxon>Herpotrichiellaceae</taxon>
        <taxon>Exophiala</taxon>
    </lineage>
</organism>
<evidence type="ECO:0000256" key="2">
    <source>
        <dbReference type="SAM" id="Phobius"/>
    </source>
</evidence>
<evidence type="ECO:0000313" key="3">
    <source>
        <dbReference type="EMBL" id="KAJ8993685.1"/>
    </source>
</evidence>
<dbReference type="EMBL" id="JAJGCB010000003">
    <property type="protein sequence ID" value="KAJ8993685.1"/>
    <property type="molecule type" value="Genomic_DNA"/>
</dbReference>
<protein>
    <submittedName>
        <fullName evidence="3">Uncharacterized protein</fullName>
    </submittedName>
</protein>
<keyword evidence="2" id="KW-1133">Transmembrane helix</keyword>
<feature type="transmembrane region" description="Helical" evidence="2">
    <location>
        <begin position="6"/>
        <end position="27"/>
    </location>
</feature>
<keyword evidence="2" id="KW-0812">Transmembrane</keyword>